<dbReference type="Proteomes" id="UP000466442">
    <property type="component" value="Unassembled WGS sequence"/>
</dbReference>
<dbReference type="InterPro" id="IPR039417">
    <property type="entry name" value="Peptidase_C1A_papain-like"/>
</dbReference>
<evidence type="ECO:0000313" key="3">
    <source>
        <dbReference type="EMBL" id="KAF6204527.1"/>
    </source>
</evidence>
<accession>A0A8S9X6B1</accession>
<dbReference type="SUPFAM" id="SSF54001">
    <property type="entry name" value="Cysteine proteinases"/>
    <property type="match status" value="1"/>
</dbReference>
<evidence type="ECO:0000313" key="4">
    <source>
        <dbReference type="Proteomes" id="UP000466442"/>
    </source>
</evidence>
<dbReference type="InterPro" id="IPR038765">
    <property type="entry name" value="Papain-like_cys_pep_sf"/>
</dbReference>
<dbReference type="EMBL" id="WIXP02000010">
    <property type="protein sequence ID" value="KAF6204527.1"/>
    <property type="molecule type" value="Genomic_DNA"/>
</dbReference>
<keyword evidence="4" id="KW-1185">Reference proteome</keyword>
<proteinExistence type="inferred from homology"/>
<dbReference type="GO" id="GO:0006508">
    <property type="term" value="P:proteolysis"/>
    <property type="evidence" value="ECO:0007669"/>
    <property type="project" value="InterPro"/>
</dbReference>
<dbReference type="PROSITE" id="PS00640">
    <property type="entry name" value="THIOL_PROTEASE_ASN"/>
    <property type="match status" value="1"/>
</dbReference>
<protein>
    <recommendedName>
        <fullName evidence="2">Peptidase C1A papain C-terminal domain-containing protein</fullName>
    </recommendedName>
</protein>
<dbReference type="Gene3D" id="3.90.70.10">
    <property type="entry name" value="Cysteine proteinases"/>
    <property type="match status" value="1"/>
</dbReference>
<dbReference type="InterPro" id="IPR013128">
    <property type="entry name" value="Peptidase_C1A"/>
</dbReference>
<dbReference type="AlphaFoldDB" id="A0A8S9X6B1"/>
<dbReference type="GO" id="GO:0008234">
    <property type="term" value="F:cysteine-type peptidase activity"/>
    <property type="evidence" value="ECO:0007669"/>
    <property type="project" value="InterPro"/>
</dbReference>
<dbReference type="InterPro" id="IPR000668">
    <property type="entry name" value="Peptidase_C1A_C"/>
</dbReference>
<organism evidence="3 4">
    <name type="scientific">Apolygus lucorum</name>
    <name type="common">Small green plant bug</name>
    <name type="synonym">Lygocoris lucorum</name>
    <dbReference type="NCBI Taxonomy" id="248454"/>
    <lineage>
        <taxon>Eukaryota</taxon>
        <taxon>Metazoa</taxon>
        <taxon>Ecdysozoa</taxon>
        <taxon>Arthropoda</taxon>
        <taxon>Hexapoda</taxon>
        <taxon>Insecta</taxon>
        <taxon>Pterygota</taxon>
        <taxon>Neoptera</taxon>
        <taxon>Paraneoptera</taxon>
        <taxon>Hemiptera</taxon>
        <taxon>Heteroptera</taxon>
        <taxon>Panheteroptera</taxon>
        <taxon>Cimicomorpha</taxon>
        <taxon>Miridae</taxon>
        <taxon>Mirini</taxon>
        <taxon>Apolygus</taxon>
    </lineage>
</organism>
<name>A0A8S9X6B1_APOLU</name>
<dbReference type="SMART" id="SM00645">
    <property type="entry name" value="Pept_C1"/>
    <property type="match status" value="1"/>
</dbReference>
<dbReference type="InterPro" id="IPR025661">
    <property type="entry name" value="Pept_asp_AS"/>
</dbReference>
<reference evidence="3" key="1">
    <citation type="journal article" date="2021" name="Mol. Ecol. Resour.">
        <title>Apolygus lucorum genome provides insights into omnivorousness and mesophyll feeding.</title>
        <authorList>
            <person name="Liu Y."/>
            <person name="Liu H."/>
            <person name="Wang H."/>
            <person name="Huang T."/>
            <person name="Liu B."/>
            <person name="Yang B."/>
            <person name="Yin L."/>
            <person name="Li B."/>
            <person name="Zhang Y."/>
            <person name="Zhang S."/>
            <person name="Jiang F."/>
            <person name="Zhang X."/>
            <person name="Ren Y."/>
            <person name="Wang B."/>
            <person name="Wang S."/>
            <person name="Lu Y."/>
            <person name="Wu K."/>
            <person name="Fan W."/>
            <person name="Wang G."/>
        </authorList>
    </citation>
    <scope>NUCLEOTIDE SEQUENCE</scope>
    <source>
        <strain evidence="3">12Hb</strain>
    </source>
</reference>
<sequence>MDCCWKLNFEDQNQTVGGCQGGFTEPAMDCIKHYRGVPMTVDYGNYKEINGRCSMSGMKLVAPIKSFVHVAQNKDAVKVALYHHGPLAVSIATPWQFEYYVNGVISADNPGPIDHTVLLVGYGTLDGVDYWTIKNSWGEGWGLRGFGLISAANDNLSLLEEVYYPVLE</sequence>
<comment type="caution">
    <text evidence="3">The sequence shown here is derived from an EMBL/GenBank/DDBJ whole genome shotgun (WGS) entry which is preliminary data.</text>
</comment>
<dbReference type="Pfam" id="PF00112">
    <property type="entry name" value="Peptidase_C1"/>
    <property type="match status" value="1"/>
</dbReference>
<evidence type="ECO:0000259" key="2">
    <source>
        <dbReference type="SMART" id="SM00645"/>
    </source>
</evidence>
<dbReference type="OrthoDB" id="65740at2759"/>
<feature type="domain" description="Peptidase C1A papain C-terminal" evidence="2">
    <location>
        <begin position="2"/>
        <end position="166"/>
    </location>
</feature>
<dbReference type="CDD" id="cd02248">
    <property type="entry name" value="Peptidase_C1A"/>
    <property type="match status" value="1"/>
</dbReference>
<gene>
    <name evidence="3" type="ORF">GE061_002869</name>
</gene>
<dbReference type="PANTHER" id="PTHR12411">
    <property type="entry name" value="CYSTEINE PROTEASE FAMILY C1-RELATED"/>
    <property type="match status" value="1"/>
</dbReference>
<evidence type="ECO:0000256" key="1">
    <source>
        <dbReference type="ARBA" id="ARBA00008455"/>
    </source>
</evidence>
<comment type="similarity">
    <text evidence="1">Belongs to the peptidase C1 family.</text>
</comment>